<keyword evidence="5" id="KW-1185">Reference proteome</keyword>
<protein>
    <submittedName>
        <fullName evidence="4">Outer surface protein, putative</fullName>
    </submittedName>
</protein>
<name>A1BDH6_CHLPD</name>
<dbReference type="EMBL" id="CP000492">
    <property type="protein sequence ID" value="ABL64453.1"/>
    <property type="molecule type" value="Genomic_DNA"/>
</dbReference>
<dbReference type="eggNOG" id="COG3637">
    <property type="taxonomic scope" value="Bacteria"/>
</dbReference>
<dbReference type="OrthoDB" id="597758at2"/>
<evidence type="ECO:0000313" key="5">
    <source>
        <dbReference type="Proteomes" id="UP000008701"/>
    </source>
</evidence>
<accession>A1BDH6</accession>
<dbReference type="STRING" id="290317.Cpha266_0394"/>
<organism evidence="4 5">
    <name type="scientific">Chlorobium phaeobacteroides (strain DSM 266 / SMG 266 / 2430)</name>
    <dbReference type="NCBI Taxonomy" id="290317"/>
    <lineage>
        <taxon>Bacteria</taxon>
        <taxon>Pseudomonadati</taxon>
        <taxon>Chlorobiota</taxon>
        <taxon>Chlorobiia</taxon>
        <taxon>Chlorobiales</taxon>
        <taxon>Chlorobiaceae</taxon>
        <taxon>Chlorobium/Pelodictyon group</taxon>
        <taxon>Chlorobium</taxon>
    </lineage>
</organism>
<feature type="domain" description="Outer membrane protein beta-barrel" evidence="3">
    <location>
        <begin position="7"/>
        <end position="194"/>
    </location>
</feature>
<evidence type="ECO:0000256" key="2">
    <source>
        <dbReference type="SAM" id="SignalP"/>
    </source>
</evidence>
<reference evidence="4 5" key="1">
    <citation type="submission" date="2006-12" db="EMBL/GenBank/DDBJ databases">
        <title>Complete sequence of Chlorobium phaeobacteroides DSM 266.</title>
        <authorList>
            <consortium name="US DOE Joint Genome Institute"/>
            <person name="Copeland A."/>
            <person name="Lucas S."/>
            <person name="Lapidus A."/>
            <person name="Barry K."/>
            <person name="Detter J.C."/>
            <person name="Glavina del Rio T."/>
            <person name="Hammon N."/>
            <person name="Israni S."/>
            <person name="Pitluck S."/>
            <person name="Goltsman E."/>
            <person name="Schmutz J."/>
            <person name="Larimer F."/>
            <person name="Land M."/>
            <person name="Hauser L."/>
            <person name="Mikhailova N."/>
            <person name="Li T."/>
            <person name="Overmann J."/>
            <person name="Bryant D.A."/>
            <person name="Richardson P."/>
        </authorList>
    </citation>
    <scope>NUCLEOTIDE SEQUENCE [LARGE SCALE GENOMIC DNA]</scope>
    <source>
        <strain evidence="4 5">DSM 266</strain>
    </source>
</reference>
<gene>
    <name evidence="4" type="ordered locus">Cpha266_0394</name>
</gene>
<dbReference type="HOGENOM" id="CLU_057473_3_1_10"/>
<sequence precursor="true">MKKVLMSLFVAGMCAAPAYAAGPYVSASAGLGLLGNSDFKGVVEVKDVIEYNSGLVLNGAIGYDADMFRGEFAVGYQSNGVDTLGGVSIDNLDVSILSFMANAYVDFEMKDSALTPYLMAGLGLASVDFSDDGGDDFEAESVFAWQIGAGIGVKAADNLTVDLGYRYFVPSDVEIDDVDKITLASSNIMLGLRYGF</sequence>
<dbReference type="Pfam" id="PF13505">
    <property type="entry name" value="OMP_b-brl"/>
    <property type="match status" value="1"/>
</dbReference>
<proteinExistence type="predicted"/>
<dbReference type="InterPro" id="IPR027385">
    <property type="entry name" value="Beta-barrel_OMP"/>
</dbReference>
<evidence type="ECO:0000259" key="3">
    <source>
        <dbReference type="Pfam" id="PF13505"/>
    </source>
</evidence>
<dbReference type="Proteomes" id="UP000008701">
    <property type="component" value="Chromosome"/>
</dbReference>
<dbReference type="AlphaFoldDB" id="A1BDH6"/>
<feature type="chain" id="PRO_5002632716" evidence="2">
    <location>
        <begin position="21"/>
        <end position="196"/>
    </location>
</feature>
<keyword evidence="1 2" id="KW-0732">Signal</keyword>
<feature type="signal peptide" evidence="2">
    <location>
        <begin position="1"/>
        <end position="20"/>
    </location>
</feature>
<dbReference type="RefSeq" id="WP_011744286.1">
    <property type="nucleotide sequence ID" value="NC_008639.1"/>
</dbReference>
<evidence type="ECO:0000313" key="4">
    <source>
        <dbReference type="EMBL" id="ABL64453.1"/>
    </source>
</evidence>
<dbReference type="KEGG" id="cph:Cpha266_0394"/>
<dbReference type="Gene3D" id="2.40.160.20">
    <property type="match status" value="1"/>
</dbReference>
<dbReference type="InterPro" id="IPR011250">
    <property type="entry name" value="OMP/PagP_B-barrel"/>
</dbReference>
<evidence type="ECO:0000256" key="1">
    <source>
        <dbReference type="ARBA" id="ARBA00022729"/>
    </source>
</evidence>
<dbReference type="SUPFAM" id="SSF56925">
    <property type="entry name" value="OMPA-like"/>
    <property type="match status" value="1"/>
</dbReference>